<reference evidence="3" key="1">
    <citation type="submission" date="2021-10" db="EMBL/GenBank/DDBJ databases">
        <authorList>
            <person name="Piombo E."/>
        </authorList>
    </citation>
    <scope>NUCLEOTIDE SEQUENCE</scope>
</reference>
<proteinExistence type="predicted"/>
<dbReference type="EMBL" id="CABFNQ020000760">
    <property type="protein sequence ID" value="CAH0038310.1"/>
    <property type="molecule type" value="Genomic_DNA"/>
</dbReference>
<accession>A0A9N9VZS5</accession>
<feature type="compositionally biased region" description="Basic and acidic residues" evidence="1">
    <location>
        <begin position="118"/>
        <end position="127"/>
    </location>
</feature>
<comment type="caution">
    <text evidence="3">The sequence shown here is derived from an EMBL/GenBank/DDBJ whole genome shotgun (WGS) entry which is preliminary data.</text>
</comment>
<dbReference type="OrthoDB" id="2417614at2759"/>
<sequence length="396" mass="43893">MPFIPNTPESSFDRSDSLNPNATCRGITTSGRPCRRAIPNAQPNPSRHGKRRPLTPDPRDENSYCWQHKEQASMSAHSSPGPRGTATPILQHQRTSLDTLADRLGLIDLQDKKKRKSDKSQRQDSGRRPSKPQKQKASFCCCFGTVEEPSKPAVPVRPQPRPVQKHSASVPSAQKKSKSSRKSGASFVSQAKDLIPDTLDPTTASALMTELARPYVDSEEAGYIYMFWLTPTSSSRSMAVPGDAARDLLAPPSPTPRSRRASDVVYSYADKNESKAAPGAGGKPMVLKIGRAANVHRRMVQWQRQCGRDVEVLRYYPYSPSASGSVTSPRPTPHAHRVERLIHIELAGMGLRADLGVCDACGREHREWFQVEATRAAVRKVDGIIRKWVEWDERNV</sequence>
<feature type="region of interest" description="Disordered" evidence="1">
    <location>
        <begin position="1"/>
        <end position="88"/>
    </location>
</feature>
<dbReference type="InterPro" id="IPR053006">
    <property type="entry name" value="Meiosis_regulatory"/>
</dbReference>
<dbReference type="SMART" id="SM00974">
    <property type="entry name" value="T5orf172"/>
    <property type="match status" value="1"/>
</dbReference>
<keyword evidence="4" id="KW-1185">Reference proteome</keyword>
<feature type="region of interest" description="Disordered" evidence="1">
    <location>
        <begin position="108"/>
        <end position="136"/>
    </location>
</feature>
<protein>
    <recommendedName>
        <fullName evidence="2">Bacteriophage T5 Orf172 DNA-binding domain-containing protein</fullName>
    </recommendedName>
</protein>
<dbReference type="PANTHER" id="PTHR28094:SF2">
    <property type="entry name" value="BACTERIOPHAGE T5 ORF172 DNA-BINDING DOMAIN-CONTAINING PROTEIN"/>
    <property type="match status" value="1"/>
</dbReference>
<dbReference type="AlphaFoldDB" id="A0A9N9VZS5"/>
<feature type="domain" description="Bacteriophage T5 Orf172 DNA-binding" evidence="2">
    <location>
        <begin position="281"/>
        <end position="381"/>
    </location>
</feature>
<dbReference type="PANTHER" id="PTHR28094">
    <property type="entry name" value="MEIOTICALLY UP-REGULATED GENE 113 PROTEIN"/>
    <property type="match status" value="1"/>
</dbReference>
<feature type="compositionally biased region" description="Basic and acidic residues" evidence="1">
    <location>
        <begin position="57"/>
        <end position="71"/>
    </location>
</feature>
<evidence type="ECO:0000313" key="4">
    <source>
        <dbReference type="Proteomes" id="UP000696573"/>
    </source>
</evidence>
<evidence type="ECO:0000256" key="1">
    <source>
        <dbReference type="SAM" id="MobiDB-lite"/>
    </source>
</evidence>
<feature type="compositionally biased region" description="Polar residues" evidence="1">
    <location>
        <begin position="17"/>
        <end position="31"/>
    </location>
</feature>
<gene>
    <name evidence="3" type="ORF">CRHIZ90672A_00006283</name>
</gene>
<dbReference type="InterPro" id="IPR018306">
    <property type="entry name" value="Phage_T5_Orf172_DNA-bd"/>
</dbReference>
<organism evidence="3 4">
    <name type="scientific">Clonostachys rhizophaga</name>
    <dbReference type="NCBI Taxonomy" id="160324"/>
    <lineage>
        <taxon>Eukaryota</taxon>
        <taxon>Fungi</taxon>
        <taxon>Dikarya</taxon>
        <taxon>Ascomycota</taxon>
        <taxon>Pezizomycotina</taxon>
        <taxon>Sordariomycetes</taxon>
        <taxon>Hypocreomycetidae</taxon>
        <taxon>Hypocreales</taxon>
        <taxon>Bionectriaceae</taxon>
        <taxon>Clonostachys</taxon>
    </lineage>
</organism>
<name>A0A9N9VZS5_9HYPO</name>
<dbReference type="Pfam" id="PF10544">
    <property type="entry name" value="T5orf172"/>
    <property type="match status" value="1"/>
</dbReference>
<feature type="region of interest" description="Disordered" evidence="1">
    <location>
        <begin position="150"/>
        <end position="189"/>
    </location>
</feature>
<evidence type="ECO:0000313" key="3">
    <source>
        <dbReference type="EMBL" id="CAH0038310.1"/>
    </source>
</evidence>
<evidence type="ECO:0000259" key="2">
    <source>
        <dbReference type="SMART" id="SM00974"/>
    </source>
</evidence>
<dbReference type="Proteomes" id="UP000696573">
    <property type="component" value="Unassembled WGS sequence"/>
</dbReference>